<feature type="transmembrane region" description="Helical" evidence="1">
    <location>
        <begin position="138"/>
        <end position="163"/>
    </location>
</feature>
<feature type="transmembrane region" description="Helical" evidence="1">
    <location>
        <begin position="65"/>
        <end position="86"/>
    </location>
</feature>
<gene>
    <name evidence="2" type="ORF">ESB04_07190</name>
</gene>
<comment type="caution">
    <text evidence="2">The sequence shown here is derived from an EMBL/GenBank/DDBJ whole genome shotgun (WGS) entry which is preliminary data.</text>
</comment>
<reference evidence="2 3" key="1">
    <citation type="submission" date="2019-01" db="EMBL/GenBank/DDBJ databases">
        <title>Cytophagaceae bacterium strain CAR-16.</title>
        <authorList>
            <person name="Chen W.-M."/>
        </authorList>
    </citation>
    <scope>NUCLEOTIDE SEQUENCE [LARGE SCALE GENOMIC DNA]</scope>
    <source>
        <strain evidence="2 3">CAR-16</strain>
    </source>
</reference>
<evidence type="ECO:0000256" key="1">
    <source>
        <dbReference type="SAM" id="Phobius"/>
    </source>
</evidence>
<feature type="transmembrane region" description="Helical" evidence="1">
    <location>
        <begin position="98"/>
        <end position="118"/>
    </location>
</feature>
<dbReference type="Proteomes" id="UP000289455">
    <property type="component" value="Unassembled WGS sequence"/>
</dbReference>
<keyword evidence="1" id="KW-1133">Transmembrane helix</keyword>
<dbReference type="RefSeq" id="WP_129027062.1">
    <property type="nucleotide sequence ID" value="NZ_SDHY01000004.1"/>
</dbReference>
<accession>A0A4Q1BYY8</accession>
<evidence type="ECO:0000313" key="3">
    <source>
        <dbReference type="Proteomes" id="UP000289455"/>
    </source>
</evidence>
<sequence length="169" mass="19799">MKINRNWIYSLASLLAFSYLMQWQGAALKNPWTPMGIVHLEFAPSREIFQSIIKKWDLNTLKWNIILDFLYIPIYTYFFQYTLRLLAKMHRSRLVQNLGLLLIQVMIFAFICDVFENIGMLTSLYLHSATWIYTLTSWMAGIKFLILSTCLIYIIVSIPAAFLSAKQEP</sequence>
<evidence type="ECO:0000313" key="2">
    <source>
        <dbReference type="EMBL" id="RXK48737.1"/>
    </source>
</evidence>
<name>A0A4Q1BYY8_9BACT</name>
<organism evidence="2 3">
    <name type="scientific">Aquirufa rosea</name>
    <dbReference type="NCBI Taxonomy" id="2509241"/>
    <lineage>
        <taxon>Bacteria</taxon>
        <taxon>Pseudomonadati</taxon>
        <taxon>Bacteroidota</taxon>
        <taxon>Cytophagia</taxon>
        <taxon>Cytophagales</taxon>
        <taxon>Flectobacillaceae</taxon>
        <taxon>Aquirufa</taxon>
    </lineage>
</organism>
<proteinExistence type="predicted"/>
<dbReference type="AlphaFoldDB" id="A0A4Q1BYY8"/>
<keyword evidence="1" id="KW-0472">Membrane</keyword>
<dbReference type="OrthoDB" id="662510at2"/>
<dbReference type="EMBL" id="SDHY01000004">
    <property type="protein sequence ID" value="RXK48737.1"/>
    <property type="molecule type" value="Genomic_DNA"/>
</dbReference>
<keyword evidence="3" id="KW-1185">Reference proteome</keyword>
<protein>
    <submittedName>
        <fullName evidence="2">Uncharacterized protein</fullName>
    </submittedName>
</protein>
<keyword evidence="1" id="KW-0812">Transmembrane</keyword>